<dbReference type="InterPro" id="IPR042095">
    <property type="entry name" value="SUMF_sf"/>
</dbReference>
<organism evidence="2">
    <name type="scientific">marine metagenome</name>
    <dbReference type="NCBI Taxonomy" id="408172"/>
    <lineage>
        <taxon>unclassified sequences</taxon>
        <taxon>metagenomes</taxon>
        <taxon>ecological metagenomes</taxon>
    </lineage>
</organism>
<dbReference type="EMBL" id="UINC01028214">
    <property type="protein sequence ID" value="SVB08800.1"/>
    <property type="molecule type" value="Genomic_DNA"/>
</dbReference>
<reference evidence="2" key="1">
    <citation type="submission" date="2018-05" db="EMBL/GenBank/DDBJ databases">
        <authorList>
            <person name="Lanie J.A."/>
            <person name="Ng W.-L."/>
            <person name="Kazmierczak K.M."/>
            <person name="Andrzejewski T.M."/>
            <person name="Davidsen T.M."/>
            <person name="Wayne K.J."/>
            <person name="Tettelin H."/>
            <person name="Glass J.I."/>
            <person name="Rusch D."/>
            <person name="Podicherti R."/>
            <person name="Tsui H.-C.T."/>
            <person name="Winkler M.E."/>
        </authorList>
    </citation>
    <scope>NUCLEOTIDE SEQUENCE</scope>
</reference>
<dbReference type="PROSITE" id="PS50222">
    <property type="entry name" value="EF_HAND_2"/>
    <property type="match status" value="1"/>
</dbReference>
<dbReference type="SUPFAM" id="SSF56436">
    <property type="entry name" value="C-type lectin-like"/>
    <property type="match status" value="1"/>
</dbReference>
<dbReference type="InterPro" id="IPR005532">
    <property type="entry name" value="SUMF_dom"/>
</dbReference>
<sequence>MSLKQQRKEMMIRERIFQHAQLCLWTLLYCGIAHSAELTEQIYNRRIDFSNLDADRDAFLSTAEYNGTQQLFESMDTDGDRRLSQDEAKYMITFADIPSGSFTMGTAGTEPTVVPVQDASPEHIVSVDGFQMAHTEITTAQYALFLNSALQAEEITVERANSGPARIVYPLPIWSVYGAPGTKYERKLYNAISPVAGLSHIRAQGHPHLIPEHPLNQSWITYIPELELFTVALGFEDWPAAFIRWYGAMAFAEYYGLSLPTEAEWEYVARGGQQFRFATSDGTIDCGVANYKCYNGMLREVYTGVDTPNQYVGHRINVGSYAANPFGIFDLAGNVWEWCLDWYDQDFYQHIVDNEIVRNPVNLVGVEPPAGVIVTGRAGRASSGIDSPDARVTRGGSYQYHETTTESAFRAAMYPFRGNDHWGFRVVLRSPSNVFNAKE</sequence>
<evidence type="ECO:0000259" key="1">
    <source>
        <dbReference type="PROSITE" id="PS50222"/>
    </source>
</evidence>
<dbReference type="Gene3D" id="1.10.238.10">
    <property type="entry name" value="EF-hand"/>
    <property type="match status" value="1"/>
</dbReference>
<dbReference type="Gene3D" id="3.90.1580.10">
    <property type="entry name" value="paralog of FGE (formylglycine-generating enzyme)"/>
    <property type="match status" value="1"/>
</dbReference>
<proteinExistence type="predicted"/>
<dbReference type="PANTHER" id="PTHR23150">
    <property type="entry name" value="SULFATASE MODIFYING FACTOR 1, 2"/>
    <property type="match status" value="1"/>
</dbReference>
<dbReference type="PANTHER" id="PTHR23150:SF19">
    <property type="entry name" value="FORMYLGLYCINE-GENERATING ENZYME"/>
    <property type="match status" value="1"/>
</dbReference>
<dbReference type="InterPro" id="IPR016187">
    <property type="entry name" value="CTDL_fold"/>
</dbReference>
<protein>
    <recommendedName>
        <fullName evidence="1">EF-hand domain-containing protein</fullName>
    </recommendedName>
</protein>
<dbReference type="GO" id="GO:0005509">
    <property type="term" value="F:calcium ion binding"/>
    <property type="evidence" value="ECO:0007669"/>
    <property type="project" value="InterPro"/>
</dbReference>
<name>A0A382B4N4_9ZZZZ</name>
<dbReference type="InterPro" id="IPR002048">
    <property type="entry name" value="EF_hand_dom"/>
</dbReference>
<feature type="domain" description="EF-hand" evidence="1">
    <location>
        <begin position="63"/>
        <end position="98"/>
    </location>
</feature>
<dbReference type="AlphaFoldDB" id="A0A382B4N4"/>
<dbReference type="Pfam" id="PF03781">
    <property type="entry name" value="FGE-sulfatase"/>
    <property type="match status" value="1"/>
</dbReference>
<dbReference type="GO" id="GO:0120147">
    <property type="term" value="F:formylglycine-generating oxidase activity"/>
    <property type="evidence" value="ECO:0007669"/>
    <property type="project" value="TreeGrafter"/>
</dbReference>
<evidence type="ECO:0000313" key="2">
    <source>
        <dbReference type="EMBL" id="SVB08800.1"/>
    </source>
</evidence>
<dbReference type="InterPro" id="IPR051043">
    <property type="entry name" value="Sulfatase_Mod_Factor_Kinase"/>
</dbReference>
<dbReference type="InterPro" id="IPR011992">
    <property type="entry name" value="EF-hand-dom_pair"/>
</dbReference>
<dbReference type="SUPFAM" id="SSF47473">
    <property type="entry name" value="EF-hand"/>
    <property type="match status" value="1"/>
</dbReference>
<gene>
    <name evidence="2" type="ORF">METZ01_LOCUS161654</name>
</gene>
<accession>A0A382B4N4</accession>